<dbReference type="OrthoDB" id="3340520at2759"/>
<dbReference type="PANTHER" id="PTHR33973:SF4">
    <property type="entry name" value="OS07G0153300 PROTEIN"/>
    <property type="match status" value="1"/>
</dbReference>
<keyword evidence="2" id="KW-0732">Signal</keyword>
<organism evidence="3 4">
    <name type="scientific">Fistulifera solaris</name>
    <name type="common">Oleaginous diatom</name>
    <dbReference type="NCBI Taxonomy" id="1519565"/>
    <lineage>
        <taxon>Eukaryota</taxon>
        <taxon>Sar</taxon>
        <taxon>Stramenopiles</taxon>
        <taxon>Ochrophyta</taxon>
        <taxon>Bacillariophyta</taxon>
        <taxon>Bacillariophyceae</taxon>
        <taxon>Bacillariophycidae</taxon>
        <taxon>Naviculales</taxon>
        <taxon>Naviculaceae</taxon>
        <taxon>Fistulifera</taxon>
    </lineage>
</organism>
<keyword evidence="4" id="KW-1185">Reference proteome</keyword>
<dbReference type="InterPro" id="IPR010775">
    <property type="entry name" value="DUF1365"/>
</dbReference>
<dbReference type="InParanoid" id="A0A1Z5K044"/>
<dbReference type="Pfam" id="PF07103">
    <property type="entry name" value="DUF1365"/>
    <property type="match status" value="1"/>
</dbReference>
<keyword evidence="1" id="KW-0812">Transmembrane</keyword>
<evidence type="ECO:0000313" key="3">
    <source>
        <dbReference type="EMBL" id="GAX19654.1"/>
    </source>
</evidence>
<protein>
    <recommendedName>
        <fullName evidence="5">DUF1365 domain-containing protein</fullName>
    </recommendedName>
</protein>
<dbReference type="PANTHER" id="PTHR33973">
    <property type="entry name" value="OS07G0153300 PROTEIN"/>
    <property type="match status" value="1"/>
</dbReference>
<evidence type="ECO:0000313" key="4">
    <source>
        <dbReference type="Proteomes" id="UP000198406"/>
    </source>
</evidence>
<gene>
    <name evidence="3" type="ORF">FisN_19Hh238</name>
</gene>
<evidence type="ECO:0000256" key="2">
    <source>
        <dbReference type="SAM" id="SignalP"/>
    </source>
</evidence>
<accession>A0A1Z5K044</accession>
<dbReference type="EMBL" id="BDSP01000137">
    <property type="protein sequence ID" value="GAX19654.1"/>
    <property type="molecule type" value="Genomic_DNA"/>
</dbReference>
<dbReference type="Proteomes" id="UP000198406">
    <property type="component" value="Unassembled WGS sequence"/>
</dbReference>
<evidence type="ECO:0008006" key="5">
    <source>
        <dbReference type="Google" id="ProtNLM"/>
    </source>
</evidence>
<keyword evidence="1" id="KW-1133">Transmembrane helix</keyword>
<name>A0A1Z5K044_FISSO</name>
<feature type="signal peptide" evidence="2">
    <location>
        <begin position="1"/>
        <end position="18"/>
    </location>
</feature>
<feature type="transmembrane region" description="Helical" evidence="1">
    <location>
        <begin position="259"/>
        <end position="277"/>
    </location>
</feature>
<comment type="caution">
    <text evidence="3">The sequence shown here is derived from an EMBL/GenBank/DDBJ whole genome shotgun (WGS) entry which is preliminary data.</text>
</comment>
<sequence length="330" mass="38617">MLLLLGVLPFALALFTSCRQNTYHNYRSALYSGRVWHTRFQPVAHSFTYPLFLFGLDLEEVEELFSHVLWPLSLIMNFRQKDHLKNQEGLSATSTKKTLSERILILVAERTQQRFRPTRETHRILLFTHLAYYGYCFNPVSFYYIQNKTSGKTDAVVGEVSNTPWNEMHCYVLHEASVDDVATSVVLGTNTSQINYVFPKQFHVSPFMEMSYKYDWTFAEKLDTTVTIINEMRSLTDHNQLCFRAKMQVERKSLHPLQLALYVTTFPIYCLIIQLWIHYEAFRLFLKGVTFQPHPDGTETWASRAIGNAMRPLFALQEYYDAFSKKPKKE</sequence>
<evidence type="ECO:0000256" key="1">
    <source>
        <dbReference type="SAM" id="Phobius"/>
    </source>
</evidence>
<dbReference type="AlphaFoldDB" id="A0A1Z5K044"/>
<proteinExistence type="predicted"/>
<reference evidence="3 4" key="1">
    <citation type="journal article" date="2015" name="Plant Cell">
        <title>Oil accumulation by the oleaginous diatom Fistulifera solaris as revealed by the genome and transcriptome.</title>
        <authorList>
            <person name="Tanaka T."/>
            <person name="Maeda Y."/>
            <person name="Veluchamy A."/>
            <person name="Tanaka M."/>
            <person name="Abida H."/>
            <person name="Marechal E."/>
            <person name="Bowler C."/>
            <person name="Muto M."/>
            <person name="Sunaga Y."/>
            <person name="Tanaka M."/>
            <person name="Yoshino T."/>
            <person name="Taniguchi T."/>
            <person name="Fukuda Y."/>
            <person name="Nemoto M."/>
            <person name="Matsumoto M."/>
            <person name="Wong P.S."/>
            <person name="Aburatani S."/>
            <person name="Fujibuchi W."/>
        </authorList>
    </citation>
    <scope>NUCLEOTIDE SEQUENCE [LARGE SCALE GENOMIC DNA]</scope>
    <source>
        <strain evidence="3 4">JPCC DA0580</strain>
    </source>
</reference>
<keyword evidence="1" id="KW-0472">Membrane</keyword>
<feature type="chain" id="PRO_5012554820" description="DUF1365 domain-containing protein" evidence="2">
    <location>
        <begin position="19"/>
        <end position="330"/>
    </location>
</feature>